<dbReference type="Gene3D" id="1.20.1290.10">
    <property type="entry name" value="AhpD-like"/>
    <property type="match status" value="1"/>
</dbReference>
<dbReference type="InterPro" id="IPR029032">
    <property type="entry name" value="AhpD-like"/>
</dbReference>
<organism evidence="1 2">
    <name type="scientific">Marinobacter salinexigens</name>
    <dbReference type="NCBI Taxonomy" id="2919747"/>
    <lineage>
        <taxon>Bacteria</taxon>
        <taxon>Pseudomonadati</taxon>
        <taxon>Pseudomonadota</taxon>
        <taxon>Gammaproteobacteria</taxon>
        <taxon>Pseudomonadales</taxon>
        <taxon>Marinobacteraceae</taxon>
        <taxon>Marinobacter</taxon>
    </lineage>
</organism>
<keyword evidence="2" id="KW-1185">Reference proteome</keyword>
<dbReference type="SUPFAM" id="SSF69118">
    <property type="entry name" value="AhpD-like"/>
    <property type="match status" value="1"/>
</dbReference>
<evidence type="ECO:0000313" key="2">
    <source>
        <dbReference type="Proteomes" id="UP000323161"/>
    </source>
</evidence>
<dbReference type="Proteomes" id="UP000323161">
    <property type="component" value="Unassembled WGS sequence"/>
</dbReference>
<dbReference type="PANTHER" id="PTHR35446:SF3">
    <property type="entry name" value="CMD DOMAIN-CONTAINING PROTEIN"/>
    <property type="match status" value="1"/>
</dbReference>
<comment type="caution">
    <text evidence="1">The sequence shown here is derived from an EMBL/GenBank/DDBJ whole genome shotgun (WGS) entry which is preliminary data.</text>
</comment>
<sequence>MSKFNLHNIDSAPQDSRPLLEKSQKAFGMIPNLHAVMAEAPGLLDAYQRLHDLVLESSFTDDEKTVVWQTINVEHKCHYCVPAHTFISKSMGVEESISDALRNRTALPSQKLEDLRGFTLRVVQKRGELAPEDFDSFFNAGYSKRQALEVILVLSQKVMSNYVNHFADTPVDAPFARFSWA</sequence>
<dbReference type="RefSeq" id="WP_149600388.1">
    <property type="nucleotide sequence ID" value="NZ_VTUU01000004.1"/>
</dbReference>
<dbReference type="PANTHER" id="PTHR35446">
    <property type="entry name" value="SI:CH211-175M2.5"/>
    <property type="match status" value="1"/>
</dbReference>
<protein>
    <submittedName>
        <fullName evidence="1">Carboxymuconolactone decarboxylase family protein</fullName>
    </submittedName>
</protein>
<dbReference type="AlphaFoldDB" id="A0A5B0VHC3"/>
<accession>A0A5B0VHC3</accession>
<dbReference type="EMBL" id="VTUU01000004">
    <property type="protein sequence ID" value="KAA1173992.1"/>
    <property type="molecule type" value="Genomic_DNA"/>
</dbReference>
<gene>
    <name evidence="1" type="ORF">FWJ25_11355</name>
</gene>
<evidence type="ECO:0000313" key="1">
    <source>
        <dbReference type="EMBL" id="KAA1173992.1"/>
    </source>
</evidence>
<reference evidence="1 2" key="1">
    <citation type="submission" date="2019-08" db="EMBL/GenBank/DDBJ databases">
        <title>Marinobacter ZYF650 sp. nov., a marine bacterium isolated from seawater of the Mariana trench.</title>
        <authorList>
            <person name="Ahmad W."/>
        </authorList>
    </citation>
    <scope>NUCLEOTIDE SEQUENCE [LARGE SCALE GENOMIC DNA]</scope>
    <source>
        <strain evidence="1 2">ZYF650</strain>
    </source>
</reference>
<name>A0A5B0VHC3_9GAMM</name>
<proteinExistence type="predicted"/>